<protein>
    <submittedName>
        <fullName evidence="2">Uncharacterized protein</fullName>
    </submittedName>
</protein>
<dbReference type="InParanoid" id="A0A409YMY1"/>
<evidence type="ECO:0000313" key="3">
    <source>
        <dbReference type="Proteomes" id="UP000284706"/>
    </source>
</evidence>
<feature type="compositionally biased region" description="Pro residues" evidence="1">
    <location>
        <begin position="37"/>
        <end position="47"/>
    </location>
</feature>
<organism evidence="2 3">
    <name type="scientific">Gymnopilus dilepis</name>
    <dbReference type="NCBI Taxonomy" id="231916"/>
    <lineage>
        <taxon>Eukaryota</taxon>
        <taxon>Fungi</taxon>
        <taxon>Dikarya</taxon>
        <taxon>Basidiomycota</taxon>
        <taxon>Agaricomycotina</taxon>
        <taxon>Agaricomycetes</taxon>
        <taxon>Agaricomycetidae</taxon>
        <taxon>Agaricales</taxon>
        <taxon>Agaricineae</taxon>
        <taxon>Hymenogastraceae</taxon>
        <taxon>Gymnopilus</taxon>
    </lineage>
</organism>
<dbReference type="EMBL" id="NHYE01000687">
    <property type="protein sequence ID" value="PPR03944.1"/>
    <property type="molecule type" value="Genomic_DNA"/>
</dbReference>
<proteinExistence type="predicted"/>
<gene>
    <name evidence="2" type="ORF">CVT26_001148</name>
</gene>
<accession>A0A409YMY1</accession>
<dbReference type="AlphaFoldDB" id="A0A409YMY1"/>
<keyword evidence="3" id="KW-1185">Reference proteome</keyword>
<evidence type="ECO:0000313" key="2">
    <source>
        <dbReference type="EMBL" id="PPR03944.1"/>
    </source>
</evidence>
<comment type="caution">
    <text evidence="2">The sequence shown here is derived from an EMBL/GenBank/DDBJ whole genome shotgun (WGS) entry which is preliminary data.</text>
</comment>
<evidence type="ECO:0000256" key="1">
    <source>
        <dbReference type="SAM" id="MobiDB-lite"/>
    </source>
</evidence>
<name>A0A409YMY1_9AGAR</name>
<feature type="region of interest" description="Disordered" evidence="1">
    <location>
        <begin position="1"/>
        <end position="58"/>
    </location>
</feature>
<sequence length="70" mass="7419">MQAVRPTPFQLSMRPYADFASRPSPFPLTRPAAPTAHPAPRPAPAPRAPASAPAASKRQALLKAVVDADY</sequence>
<reference evidence="2 3" key="1">
    <citation type="journal article" date="2018" name="Evol. Lett.">
        <title>Horizontal gene cluster transfer increased hallucinogenic mushroom diversity.</title>
        <authorList>
            <person name="Reynolds H.T."/>
            <person name="Vijayakumar V."/>
            <person name="Gluck-Thaler E."/>
            <person name="Korotkin H.B."/>
            <person name="Matheny P.B."/>
            <person name="Slot J.C."/>
        </authorList>
    </citation>
    <scope>NUCLEOTIDE SEQUENCE [LARGE SCALE GENOMIC DNA]</scope>
    <source>
        <strain evidence="2 3">SRW20</strain>
    </source>
</reference>
<dbReference type="Proteomes" id="UP000284706">
    <property type="component" value="Unassembled WGS sequence"/>
</dbReference>